<organism evidence="1 2">
    <name type="scientific">Clohesyomyces aquaticus</name>
    <dbReference type="NCBI Taxonomy" id="1231657"/>
    <lineage>
        <taxon>Eukaryota</taxon>
        <taxon>Fungi</taxon>
        <taxon>Dikarya</taxon>
        <taxon>Ascomycota</taxon>
        <taxon>Pezizomycotina</taxon>
        <taxon>Dothideomycetes</taxon>
        <taxon>Pleosporomycetidae</taxon>
        <taxon>Pleosporales</taxon>
        <taxon>Lindgomycetaceae</taxon>
        <taxon>Clohesyomyces</taxon>
    </lineage>
</organism>
<evidence type="ECO:0000313" key="1">
    <source>
        <dbReference type="EMBL" id="ORY12185.1"/>
    </source>
</evidence>
<sequence length="263" mass="29241">MRNAEGRIELSYSARGECSDREPMEIIVAIAFTPTLPHFPMGDAYAYPERRSTCLSLCALRFRKDANLDTLADPAFGPISSGATVSGFRGINCRIPGSGFMASANLIRCCQPHHSVVKERRKLCEVFLVLPPLFPHTLSGQWGLLLFHLPFVAGSRHSVKANFPARGATRRPKNKDQGFDIESVAQFHIATFECKFLCVAFEGRVHVDVPKMETGIKRVVSAEGFPTLAFPIRSVLSASRLTTCRIITRGNWQRWNMVAIRCS</sequence>
<name>A0A1Y1ZQW8_9PLEO</name>
<reference evidence="1 2" key="1">
    <citation type="submission" date="2016-07" db="EMBL/GenBank/DDBJ databases">
        <title>Pervasive Adenine N6-methylation of Active Genes in Fungi.</title>
        <authorList>
            <consortium name="DOE Joint Genome Institute"/>
            <person name="Mondo S.J."/>
            <person name="Dannebaum R.O."/>
            <person name="Kuo R.C."/>
            <person name="Labutti K."/>
            <person name="Haridas S."/>
            <person name="Kuo A."/>
            <person name="Salamov A."/>
            <person name="Ahrendt S.R."/>
            <person name="Lipzen A."/>
            <person name="Sullivan W."/>
            <person name="Andreopoulos W.B."/>
            <person name="Clum A."/>
            <person name="Lindquist E."/>
            <person name="Daum C."/>
            <person name="Ramamoorthy G.K."/>
            <person name="Gryganskyi A."/>
            <person name="Culley D."/>
            <person name="Magnuson J.K."/>
            <person name="James T.Y."/>
            <person name="O'Malley M.A."/>
            <person name="Stajich J.E."/>
            <person name="Spatafora J.W."/>
            <person name="Visel A."/>
            <person name="Grigoriev I.V."/>
        </authorList>
    </citation>
    <scope>NUCLEOTIDE SEQUENCE [LARGE SCALE GENOMIC DNA]</scope>
    <source>
        <strain evidence="1 2">CBS 115471</strain>
    </source>
</reference>
<protein>
    <submittedName>
        <fullName evidence="1">Uncharacterized protein</fullName>
    </submittedName>
</protein>
<dbReference type="EMBL" id="MCFA01000053">
    <property type="protein sequence ID" value="ORY12185.1"/>
    <property type="molecule type" value="Genomic_DNA"/>
</dbReference>
<keyword evidence="2" id="KW-1185">Reference proteome</keyword>
<dbReference type="Proteomes" id="UP000193144">
    <property type="component" value="Unassembled WGS sequence"/>
</dbReference>
<accession>A0A1Y1ZQW8</accession>
<proteinExistence type="predicted"/>
<dbReference type="AlphaFoldDB" id="A0A1Y1ZQW8"/>
<evidence type="ECO:0000313" key="2">
    <source>
        <dbReference type="Proteomes" id="UP000193144"/>
    </source>
</evidence>
<gene>
    <name evidence="1" type="ORF">BCR34DRAFT_304811</name>
</gene>
<comment type="caution">
    <text evidence="1">The sequence shown here is derived from an EMBL/GenBank/DDBJ whole genome shotgun (WGS) entry which is preliminary data.</text>
</comment>